<dbReference type="GO" id="GO:0009288">
    <property type="term" value="C:bacterial-type flagellum"/>
    <property type="evidence" value="ECO:0007669"/>
    <property type="project" value="UniProtKB-SubCell"/>
</dbReference>
<feature type="domain" description="Flagellin C-terminal" evidence="6">
    <location>
        <begin position="475"/>
        <end position="560"/>
    </location>
</feature>
<dbReference type="PANTHER" id="PTHR42792:SF2">
    <property type="entry name" value="FLAGELLIN"/>
    <property type="match status" value="1"/>
</dbReference>
<dbReference type="InterPro" id="IPR001492">
    <property type="entry name" value="Flagellin"/>
</dbReference>
<dbReference type="Gene3D" id="2.30.220.10">
    <property type="entry name" value="f41 fragment of flagellin, C-terminal domain"/>
    <property type="match status" value="1"/>
</dbReference>
<dbReference type="InterPro" id="IPR010810">
    <property type="entry name" value="Flagellin_hook_IN_motif"/>
</dbReference>
<reference evidence="7 8" key="1">
    <citation type="submission" date="2020-07" db="EMBL/GenBank/DDBJ databases">
        <title>Genomic Encyclopedia of Type Strains, Phase IV (KMG-V): Genome sequencing to study the core and pangenomes of soil and plant-associated prokaryotes.</title>
        <authorList>
            <person name="Whitman W."/>
        </authorList>
    </citation>
    <scope>NUCLEOTIDE SEQUENCE [LARGE SCALE GENOMIC DNA]</scope>
    <source>
        <strain evidence="7 8">SAS40</strain>
    </source>
</reference>
<dbReference type="AlphaFoldDB" id="A0A7Y9J0C7"/>
<proteinExistence type="inferred from homology"/>
<dbReference type="GO" id="GO:0005198">
    <property type="term" value="F:structural molecule activity"/>
    <property type="evidence" value="ECO:0007669"/>
    <property type="project" value="UniProtKB-UniRule"/>
</dbReference>
<dbReference type="PRINTS" id="PR00207">
    <property type="entry name" value="FLAGELLIN"/>
</dbReference>
<comment type="subcellular location">
    <subcellularLocation>
        <location evidence="4">Secreted</location>
    </subcellularLocation>
    <subcellularLocation>
        <location evidence="4">Bacterial flagellum</location>
    </subcellularLocation>
</comment>
<evidence type="ECO:0000259" key="5">
    <source>
        <dbReference type="Pfam" id="PF00669"/>
    </source>
</evidence>
<comment type="caution">
    <text evidence="7">The sequence shown here is derived from an EMBL/GenBank/DDBJ whole genome shotgun (WGS) entry which is preliminary data.</text>
</comment>
<comment type="similarity">
    <text evidence="1 4">Belongs to the bacterial flagellin family.</text>
</comment>
<keyword evidence="7" id="KW-0969">Cilium</keyword>
<feature type="domain" description="Flagellin N-terminal" evidence="5">
    <location>
        <begin position="26"/>
        <end position="164"/>
    </location>
</feature>
<evidence type="ECO:0000256" key="3">
    <source>
        <dbReference type="ARBA" id="ARBA00023143"/>
    </source>
</evidence>
<keyword evidence="8" id="KW-1185">Reference proteome</keyword>
<keyword evidence="2 4" id="KW-0964">Secreted</keyword>
<evidence type="ECO:0000256" key="2">
    <source>
        <dbReference type="ARBA" id="ARBA00022525"/>
    </source>
</evidence>
<evidence type="ECO:0000313" key="7">
    <source>
        <dbReference type="EMBL" id="NYE85718.1"/>
    </source>
</evidence>
<dbReference type="Gene3D" id="6.10.280.190">
    <property type="match status" value="1"/>
</dbReference>
<sequence length="562" mass="56791">MNETGISVPQLKCDSPPGRYVMAQVINTNIASLNAQRNLNSSQSATTTSLQRLSTGLRINSAKDDAAGLAISERMSTQIRGLNQAVRNSNDGISLAQTAEGALAQIGTNLQRIRELSVQSANATNSADDRAALQKEVSQLSSEIGRVAKDTSFNGTSLIDGSFTSKAFQVGANQGQTISINGIANANVNALGSWTSKDTSAIVAGTAAAGQSVAAVSGKSVISVGDITAPTAGTATTLNYAAGTVTVNGMQLDVAAVSTAKAAATPTATETQLAKGTLLTNIAKAVNDAGIPGLTVSALKADGTAATAPADIASLSFANTGKTEFMTTGSTFAGTTVTKPATPASKNFAALAADTFKVNGVSIEAIGATTSESTRLSALANAINNKTSETTVTATVDNGRLKLTSDKKDVEITAGAAALPKLLDGTTNSTLANETGLTIGSSKTLAGATAFAKGAQQTGFANLDISTVDGADNAIKAMDAALKSVNEARADLGAIQNRFSSVVSSLETTSENLSASRSRIQDTDFAAETASLTRAQILSQAGTAMLAQANSLPNNVLTLLRG</sequence>
<protein>
    <recommendedName>
        <fullName evidence="4">Flagellin</fullName>
    </recommendedName>
</protein>
<dbReference type="Proteomes" id="UP000542125">
    <property type="component" value="Unassembled WGS sequence"/>
</dbReference>
<organism evidence="7 8">
    <name type="scientific">Pigmentiphaga litoralis</name>
    <dbReference type="NCBI Taxonomy" id="516702"/>
    <lineage>
        <taxon>Bacteria</taxon>
        <taxon>Pseudomonadati</taxon>
        <taxon>Pseudomonadota</taxon>
        <taxon>Betaproteobacteria</taxon>
        <taxon>Burkholderiales</taxon>
        <taxon>Alcaligenaceae</taxon>
        <taxon>Pigmentiphaga</taxon>
    </lineage>
</organism>
<dbReference type="SUPFAM" id="SSF64518">
    <property type="entry name" value="Phase 1 flagellin"/>
    <property type="match status" value="2"/>
</dbReference>
<name>A0A7Y9J0C7_9BURK</name>
<dbReference type="Pfam" id="PF00700">
    <property type="entry name" value="Flagellin_C"/>
    <property type="match status" value="1"/>
</dbReference>
<dbReference type="Gene3D" id="6.10.10.10">
    <property type="entry name" value="Flagellar export chaperone, C-terminal domain"/>
    <property type="match status" value="1"/>
</dbReference>
<gene>
    <name evidence="7" type="ORF">FHW18_005037</name>
</gene>
<dbReference type="InterPro" id="IPR001029">
    <property type="entry name" value="Flagellin_N"/>
</dbReference>
<dbReference type="RefSeq" id="WP_373563486.1">
    <property type="nucleotide sequence ID" value="NZ_JACBYR010000003.1"/>
</dbReference>
<dbReference type="GO" id="GO:0005576">
    <property type="term" value="C:extracellular region"/>
    <property type="evidence" value="ECO:0007669"/>
    <property type="project" value="UniProtKB-SubCell"/>
</dbReference>
<dbReference type="PANTHER" id="PTHR42792">
    <property type="entry name" value="FLAGELLIN"/>
    <property type="match status" value="1"/>
</dbReference>
<evidence type="ECO:0000256" key="1">
    <source>
        <dbReference type="ARBA" id="ARBA00005709"/>
    </source>
</evidence>
<dbReference type="Gene3D" id="2.170.280.10">
    <property type="entry name" value="f41 fragment of flagellin, middle domain"/>
    <property type="match status" value="1"/>
</dbReference>
<keyword evidence="7" id="KW-0282">Flagellum</keyword>
<accession>A0A7Y9J0C7</accession>
<dbReference type="InterPro" id="IPR042187">
    <property type="entry name" value="Flagellin_C_sub2"/>
</dbReference>
<evidence type="ECO:0000313" key="8">
    <source>
        <dbReference type="Proteomes" id="UP000542125"/>
    </source>
</evidence>
<comment type="function">
    <text evidence="4">Flagellin is the subunit protein which polymerizes to form the filaments of bacterial flagella.</text>
</comment>
<evidence type="ECO:0000259" key="6">
    <source>
        <dbReference type="Pfam" id="PF00700"/>
    </source>
</evidence>
<dbReference type="EMBL" id="JACBYR010000003">
    <property type="protein sequence ID" value="NYE85718.1"/>
    <property type="molecule type" value="Genomic_DNA"/>
</dbReference>
<evidence type="ECO:0000256" key="4">
    <source>
        <dbReference type="RuleBase" id="RU362073"/>
    </source>
</evidence>
<dbReference type="InterPro" id="IPR046358">
    <property type="entry name" value="Flagellin_C"/>
</dbReference>
<keyword evidence="3 4" id="KW-0975">Bacterial flagellum</keyword>
<dbReference type="Gene3D" id="1.20.1330.10">
    <property type="entry name" value="f41 fragment of flagellin, N-terminal domain"/>
    <property type="match status" value="1"/>
</dbReference>
<dbReference type="Pfam" id="PF07196">
    <property type="entry name" value="Flagellin_IN"/>
    <property type="match status" value="1"/>
</dbReference>
<keyword evidence="7" id="KW-0966">Cell projection</keyword>
<dbReference type="Pfam" id="PF00669">
    <property type="entry name" value="Flagellin_N"/>
    <property type="match status" value="1"/>
</dbReference>